<dbReference type="Pfam" id="PF05099">
    <property type="entry name" value="TerB"/>
    <property type="match status" value="1"/>
</dbReference>
<feature type="domain" description="Co-chaperone DjlA N-terminal" evidence="1">
    <location>
        <begin position="20"/>
        <end position="122"/>
    </location>
</feature>
<dbReference type="EMBL" id="BPQQ01000040">
    <property type="protein sequence ID" value="GJE01600.1"/>
    <property type="molecule type" value="Genomic_DNA"/>
</dbReference>
<keyword evidence="3" id="KW-1185">Reference proteome</keyword>
<evidence type="ECO:0000259" key="1">
    <source>
        <dbReference type="Pfam" id="PF05099"/>
    </source>
</evidence>
<dbReference type="Proteomes" id="UP001055153">
    <property type="component" value="Unassembled WGS sequence"/>
</dbReference>
<dbReference type="InterPro" id="IPR029024">
    <property type="entry name" value="TerB-like"/>
</dbReference>
<proteinExistence type="predicted"/>
<organism evidence="2 3">
    <name type="scientific">Methylobacterium isbiliense</name>
    <dbReference type="NCBI Taxonomy" id="315478"/>
    <lineage>
        <taxon>Bacteria</taxon>
        <taxon>Pseudomonadati</taxon>
        <taxon>Pseudomonadota</taxon>
        <taxon>Alphaproteobacteria</taxon>
        <taxon>Hyphomicrobiales</taxon>
        <taxon>Methylobacteriaceae</taxon>
        <taxon>Methylobacterium</taxon>
    </lineage>
</organism>
<dbReference type="Gene3D" id="1.10.3680.10">
    <property type="entry name" value="TerB-like"/>
    <property type="match status" value="1"/>
</dbReference>
<reference evidence="2" key="2">
    <citation type="submission" date="2021-08" db="EMBL/GenBank/DDBJ databases">
        <authorList>
            <person name="Tani A."/>
            <person name="Ola A."/>
            <person name="Ogura Y."/>
            <person name="Katsura K."/>
            <person name="Hayashi T."/>
        </authorList>
    </citation>
    <scope>NUCLEOTIDE SEQUENCE</scope>
    <source>
        <strain evidence="2">DSM 17168</strain>
    </source>
</reference>
<dbReference type="RefSeq" id="WP_238236610.1">
    <property type="nucleotide sequence ID" value="NZ_BPQQ01000040.1"/>
</dbReference>
<evidence type="ECO:0000313" key="3">
    <source>
        <dbReference type="Proteomes" id="UP001055153"/>
    </source>
</evidence>
<dbReference type="InterPro" id="IPR007791">
    <property type="entry name" value="DjlA_N"/>
</dbReference>
<name>A0ABQ4SGH8_9HYPH</name>
<evidence type="ECO:0000313" key="2">
    <source>
        <dbReference type="EMBL" id="GJE01600.1"/>
    </source>
</evidence>
<dbReference type="CDD" id="cd07177">
    <property type="entry name" value="terB_like"/>
    <property type="match status" value="1"/>
</dbReference>
<protein>
    <recommendedName>
        <fullName evidence="1">Co-chaperone DjlA N-terminal domain-containing protein</fullName>
    </recommendedName>
</protein>
<comment type="caution">
    <text evidence="2">The sequence shown here is derived from an EMBL/GenBank/DDBJ whole genome shotgun (WGS) entry which is preliminary data.</text>
</comment>
<sequence length="140" mass="15784">MMFNMFKSQVSLELTPRNCLAVSLIYCMASDGELDPEEVGHLMSVLGRNTTRQQLDAVLRYARATRPPEFLAAAAPNLRPEQRLCIILNMIDSAMADGEAEPEEQQLIMQFSQAFGLTENDLTPYFRTLVAKNDRSVLDR</sequence>
<accession>A0ABQ4SGH8</accession>
<gene>
    <name evidence="2" type="ORF">GMJLKIPL_3534</name>
</gene>
<reference evidence="2" key="1">
    <citation type="journal article" date="2021" name="Front. Microbiol.">
        <title>Comprehensive Comparative Genomics and Phenotyping of Methylobacterium Species.</title>
        <authorList>
            <person name="Alessa O."/>
            <person name="Ogura Y."/>
            <person name="Fujitani Y."/>
            <person name="Takami H."/>
            <person name="Hayashi T."/>
            <person name="Sahin N."/>
            <person name="Tani A."/>
        </authorList>
    </citation>
    <scope>NUCLEOTIDE SEQUENCE</scope>
    <source>
        <strain evidence="2">DSM 17168</strain>
    </source>
</reference>
<dbReference type="SUPFAM" id="SSF158682">
    <property type="entry name" value="TerB-like"/>
    <property type="match status" value="1"/>
</dbReference>